<dbReference type="Proteomes" id="UP001519641">
    <property type="component" value="Unassembled WGS sequence"/>
</dbReference>
<dbReference type="InterPro" id="IPR018357">
    <property type="entry name" value="Hexapep_transf_CS"/>
</dbReference>
<accession>A0ABS5VIR6</accession>
<dbReference type="PROSITE" id="PS00101">
    <property type="entry name" value="HEXAPEP_TRANSFERASES"/>
    <property type="match status" value="1"/>
</dbReference>
<dbReference type="SUPFAM" id="SSF51161">
    <property type="entry name" value="Trimeric LpxA-like enzymes"/>
    <property type="match status" value="1"/>
</dbReference>
<name>A0ABS5VIR6_9MICO</name>
<dbReference type="PANTHER" id="PTHR42811">
    <property type="entry name" value="SERINE ACETYLTRANSFERASE"/>
    <property type="match status" value="1"/>
</dbReference>
<dbReference type="EC" id="2.3.1.30" evidence="3"/>
<keyword evidence="5" id="KW-1185">Reference proteome</keyword>
<comment type="similarity">
    <text evidence="3">Belongs to the transferase hexapeptide repeat family.</text>
</comment>
<gene>
    <name evidence="4" type="ORF">KK097_13015</name>
</gene>
<evidence type="ECO:0000313" key="4">
    <source>
        <dbReference type="EMBL" id="MBT1588735.1"/>
    </source>
</evidence>
<keyword evidence="2" id="KW-0677">Repeat</keyword>
<dbReference type="PIRSF" id="PIRSF000441">
    <property type="entry name" value="CysE"/>
    <property type="match status" value="1"/>
</dbReference>
<proteinExistence type="inferred from homology"/>
<comment type="catalytic activity">
    <reaction evidence="3">
        <text>L-serine + acetyl-CoA = O-acetyl-L-serine + CoA</text>
        <dbReference type="Rhea" id="RHEA:24560"/>
        <dbReference type="ChEBI" id="CHEBI:33384"/>
        <dbReference type="ChEBI" id="CHEBI:57287"/>
        <dbReference type="ChEBI" id="CHEBI:57288"/>
        <dbReference type="ChEBI" id="CHEBI:58340"/>
        <dbReference type="EC" id="2.3.1.30"/>
    </reaction>
</comment>
<protein>
    <recommendedName>
        <fullName evidence="3">Serine acetyltransferase</fullName>
        <ecNumber evidence="3">2.3.1.30</ecNumber>
    </recommendedName>
</protein>
<dbReference type="InterPro" id="IPR011004">
    <property type="entry name" value="Trimer_LpxA-like_sf"/>
</dbReference>
<dbReference type="Gene3D" id="2.160.10.10">
    <property type="entry name" value="Hexapeptide repeat proteins"/>
    <property type="match status" value="1"/>
</dbReference>
<evidence type="ECO:0000256" key="3">
    <source>
        <dbReference type="PIRNR" id="PIRNR000441"/>
    </source>
</evidence>
<dbReference type="InterPro" id="IPR005881">
    <property type="entry name" value="Ser_O-AcTrfase"/>
</dbReference>
<evidence type="ECO:0000256" key="2">
    <source>
        <dbReference type="ARBA" id="ARBA00022737"/>
    </source>
</evidence>
<sequence>MSYIESLRILQSEIREDRAANVGRSARTLLWLFRVARATQALPAAPRLLAAPLRITYRVVSTTVLGAEIPLDTQVGPGLALPHCRGLVVHEAAAIGPESTLRHNVTIGVRRSGESTPGVPRLGPRVDVGAGAQILGDIEIGAGARIGAGAIVLCDVPEGGVAVGNPARVITQTRP</sequence>
<evidence type="ECO:0000313" key="5">
    <source>
        <dbReference type="Proteomes" id="UP001519641"/>
    </source>
</evidence>
<keyword evidence="1 3" id="KW-0808">Transferase</keyword>
<organism evidence="4 5">
    <name type="scientific">Curtobacterium aurantiacum</name>
    <dbReference type="NCBI Taxonomy" id="3236919"/>
    <lineage>
        <taxon>Bacteria</taxon>
        <taxon>Bacillati</taxon>
        <taxon>Actinomycetota</taxon>
        <taxon>Actinomycetes</taxon>
        <taxon>Micrococcales</taxon>
        <taxon>Microbacteriaceae</taxon>
        <taxon>Curtobacterium</taxon>
    </lineage>
</organism>
<dbReference type="RefSeq" id="WP_214545108.1">
    <property type="nucleotide sequence ID" value="NZ_JAHEWS010000020.1"/>
</dbReference>
<dbReference type="EMBL" id="JAHEWS010000020">
    <property type="protein sequence ID" value="MBT1588735.1"/>
    <property type="molecule type" value="Genomic_DNA"/>
</dbReference>
<reference evidence="4 5" key="1">
    <citation type="submission" date="2021-05" db="EMBL/GenBank/DDBJ databases">
        <title>Whole genome sequence of Curtobacterium flaccumfaciens pv. flaccumfaciens strain CFBP 8819.</title>
        <authorList>
            <person name="Osdaghi E."/>
            <person name="Taghouti G."/>
            <person name="Portier P."/>
            <person name="Fazliarab A."/>
            <person name="Taghavi S.M."/>
            <person name="Briand M."/>
            <person name="Le-Saux M."/>
            <person name="Jacques M.-A."/>
        </authorList>
    </citation>
    <scope>NUCLEOTIDE SEQUENCE [LARGE SCALE GENOMIC DNA]</scope>
    <source>
        <strain evidence="4 5">CFBP 8819</strain>
    </source>
</reference>
<keyword evidence="3" id="KW-0012">Acyltransferase</keyword>
<comment type="caution">
    <text evidence="4">The sequence shown here is derived from an EMBL/GenBank/DDBJ whole genome shotgun (WGS) entry which is preliminary data.</text>
</comment>
<evidence type="ECO:0000256" key="1">
    <source>
        <dbReference type="ARBA" id="ARBA00022679"/>
    </source>
</evidence>